<dbReference type="OrthoDB" id="3363891at2759"/>
<sequence>MFVGQYNLSKLSGEEGLDSVDADAIPNRTVLVTKVGSGGWDDIILPVITCNQGLEGHFERRQTEMPMALPQCPAYHPSQLPGCQPVLSHLNEHSIHFDTYSYTCCSSFRW</sequence>
<gene>
    <name evidence="1" type="ORF">K435DRAFT_36794</name>
</gene>
<organism evidence="1 2">
    <name type="scientific">Dendrothele bispora (strain CBS 962.96)</name>
    <dbReference type="NCBI Taxonomy" id="1314807"/>
    <lineage>
        <taxon>Eukaryota</taxon>
        <taxon>Fungi</taxon>
        <taxon>Dikarya</taxon>
        <taxon>Basidiomycota</taxon>
        <taxon>Agaricomycotina</taxon>
        <taxon>Agaricomycetes</taxon>
        <taxon>Agaricomycetidae</taxon>
        <taxon>Agaricales</taxon>
        <taxon>Agaricales incertae sedis</taxon>
        <taxon>Dendrothele</taxon>
    </lineage>
</organism>
<name>A0A4S8M7Y4_DENBC</name>
<reference evidence="1 2" key="1">
    <citation type="journal article" date="2019" name="Nat. Ecol. Evol.">
        <title>Megaphylogeny resolves global patterns of mushroom evolution.</title>
        <authorList>
            <person name="Varga T."/>
            <person name="Krizsan K."/>
            <person name="Foldi C."/>
            <person name="Dima B."/>
            <person name="Sanchez-Garcia M."/>
            <person name="Sanchez-Ramirez S."/>
            <person name="Szollosi G.J."/>
            <person name="Szarkandi J.G."/>
            <person name="Papp V."/>
            <person name="Albert L."/>
            <person name="Andreopoulos W."/>
            <person name="Angelini C."/>
            <person name="Antonin V."/>
            <person name="Barry K.W."/>
            <person name="Bougher N.L."/>
            <person name="Buchanan P."/>
            <person name="Buyck B."/>
            <person name="Bense V."/>
            <person name="Catcheside P."/>
            <person name="Chovatia M."/>
            <person name="Cooper J."/>
            <person name="Damon W."/>
            <person name="Desjardin D."/>
            <person name="Finy P."/>
            <person name="Geml J."/>
            <person name="Haridas S."/>
            <person name="Hughes K."/>
            <person name="Justo A."/>
            <person name="Karasinski D."/>
            <person name="Kautmanova I."/>
            <person name="Kiss B."/>
            <person name="Kocsube S."/>
            <person name="Kotiranta H."/>
            <person name="LaButti K.M."/>
            <person name="Lechner B.E."/>
            <person name="Liimatainen K."/>
            <person name="Lipzen A."/>
            <person name="Lukacs Z."/>
            <person name="Mihaltcheva S."/>
            <person name="Morgado L.N."/>
            <person name="Niskanen T."/>
            <person name="Noordeloos M.E."/>
            <person name="Ohm R.A."/>
            <person name="Ortiz-Santana B."/>
            <person name="Ovrebo C."/>
            <person name="Racz N."/>
            <person name="Riley R."/>
            <person name="Savchenko A."/>
            <person name="Shiryaev A."/>
            <person name="Soop K."/>
            <person name="Spirin V."/>
            <person name="Szebenyi C."/>
            <person name="Tomsovsky M."/>
            <person name="Tulloss R.E."/>
            <person name="Uehling J."/>
            <person name="Grigoriev I.V."/>
            <person name="Vagvolgyi C."/>
            <person name="Papp T."/>
            <person name="Martin F.M."/>
            <person name="Miettinen O."/>
            <person name="Hibbett D.S."/>
            <person name="Nagy L.G."/>
        </authorList>
    </citation>
    <scope>NUCLEOTIDE SEQUENCE [LARGE SCALE GENOMIC DNA]</scope>
    <source>
        <strain evidence="1 2">CBS 962.96</strain>
    </source>
</reference>
<keyword evidence="2" id="KW-1185">Reference proteome</keyword>
<evidence type="ECO:0000313" key="2">
    <source>
        <dbReference type="Proteomes" id="UP000297245"/>
    </source>
</evidence>
<accession>A0A4S8M7Y4</accession>
<proteinExistence type="predicted"/>
<dbReference type="AlphaFoldDB" id="A0A4S8M7Y4"/>
<dbReference type="EMBL" id="ML179141">
    <property type="protein sequence ID" value="THU98191.1"/>
    <property type="molecule type" value="Genomic_DNA"/>
</dbReference>
<evidence type="ECO:0000313" key="1">
    <source>
        <dbReference type="EMBL" id="THU98191.1"/>
    </source>
</evidence>
<protein>
    <submittedName>
        <fullName evidence="1">Uncharacterized protein</fullName>
    </submittedName>
</protein>
<dbReference type="Proteomes" id="UP000297245">
    <property type="component" value="Unassembled WGS sequence"/>
</dbReference>